<evidence type="ECO:0000259" key="4">
    <source>
        <dbReference type="Pfam" id="PF00557"/>
    </source>
</evidence>
<dbReference type="InterPro" id="IPR029149">
    <property type="entry name" value="Creatin/AminoP/Spt16_N"/>
</dbReference>
<keyword evidence="6" id="KW-0031">Aminopeptidase</keyword>
<feature type="domain" description="Peptidase M24" evidence="4">
    <location>
        <begin position="135"/>
        <end position="336"/>
    </location>
</feature>
<dbReference type="EMBL" id="VBAP01000047">
    <property type="protein sequence ID" value="TMI75190.1"/>
    <property type="molecule type" value="Genomic_DNA"/>
</dbReference>
<keyword evidence="6" id="KW-0645">Protease</keyword>
<gene>
    <name evidence="6" type="ORF">E6H05_07000</name>
</gene>
<dbReference type="InterPro" id="IPR000994">
    <property type="entry name" value="Pept_M24"/>
</dbReference>
<dbReference type="InterPro" id="IPR036005">
    <property type="entry name" value="Creatinase/aminopeptidase-like"/>
</dbReference>
<dbReference type="InterPro" id="IPR001131">
    <property type="entry name" value="Peptidase_M24B_aminopep-P_CS"/>
</dbReference>
<dbReference type="InterPro" id="IPR050659">
    <property type="entry name" value="Peptidase_M24B"/>
</dbReference>
<dbReference type="PROSITE" id="PS00491">
    <property type="entry name" value="PROLINE_PEPTIDASE"/>
    <property type="match status" value="1"/>
</dbReference>
<evidence type="ECO:0000313" key="6">
    <source>
        <dbReference type="EMBL" id="TMI75190.1"/>
    </source>
</evidence>
<organism evidence="6 7">
    <name type="scientific">Candidatus Segetimicrobium genomatis</name>
    <dbReference type="NCBI Taxonomy" id="2569760"/>
    <lineage>
        <taxon>Bacteria</taxon>
        <taxon>Bacillati</taxon>
        <taxon>Candidatus Sysuimicrobiota</taxon>
        <taxon>Candidatus Sysuimicrobiia</taxon>
        <taxon>Candidatus Sysuimicrobiales</taxon>
        <taxon>Candidatus Segetimicrobiaceae</taxon>
        <taxon>Candidatus Segetimicrobium</taxon>
    </lineage>
</organism>
<comment type="caution">
    <text evidence="6">The sequence shown here is derived from an EMBL/GenBank/DDBJ whole genome shotgun (WGS) entry which is preliminary data.</text>
</comment>
<comment type="similarity">
    <text evidence="1">Belongs to the peptidase M24B family.</text>
</comment>
<dbReference type="FunFam" id="3.90.230.10:FF:000014">
    <property type="entry name" value="Aminopeptidase P family protein"/>
    <property type="match status" value="1"/>
</dbReference>
<dbReference type="PRINTS" id="PR00599">
    <property type="entry name" value="MAPEPTIDASE"/>
</dbReference>
<dbReference type="Pfam" id="PF01321">
    <property type="entry name" value="Creatinase_N"/>
    <property type="match status" value="1"/>
</dbReference>
<feature type="domain" description="Creatinase N-terminal" evidence="5">
    <location>
        <begin position="3"/>
        <end position="126"/>
    </location>
</feature>
<accession>A0A537IV75</accession>
<evidence type="ECO:0000256" key="2">
    <source>
        <dbReference type="ARBA" id="ARBA00022723"/>
    </source>
</evidence>
<dbReference type="SUPFAM" id="SSF55920">
    <property type="entry name" value="Creatinase/aminopeptidase"/>
    <property type="match status" value="1"/>
</dbReference>
<keyword evidence="2" id="KW-0479">Metal-binding</keyword>
<evidence type="ECO:0000313" key="7">
    <source>
        <dbReference type="Proteomes" id="UP000318834"/>
    </source>
</evidence>
<dbReference type="Proteomes" id="UP000318834">
    <property type="component" value="Unassembled WGS sequence"/>
</dbReference>
<dbReference type="InterPro" id="IPR000587">
    <property type="entry name" value="Creatinase_N"/>
</dbReference>
<dbReference type="GO" id="GO:0046872">
    <property type="term" value="F:metal ion binding"/>
    <property type="evidence" value="ECO:0007669"/>
    <property type="project" value="UniProtKB-KW"/>
</dbReference>
<dbReference type="Gene3D" id="3.90.230.10">
    <property type="entry name" value="Creatinase/methionine aminopeptidase superfamily"/>
    <property type="match status" value="1"/>
</dbReference>
<dbReference type="GO" id="GO:0008235">
    <property type="term" value="F:metalloexopeptidase activity"/>
    <property type="evidence" value="ECO:0007669"/>
    <property type="project" value="UniProtKB-ARBA"/>
</dbReference>
<reference evidence="6 7" key="1">
    <citation type="journal article" date="2019" name="Nat. Microbiol.">
        <title>Mediterranean grassland soil C-N compound turnover is dependent on rainfall and depth, and is mediated by genomically divergent microorganisms.</title>
        <authorList>
            <person name="Diamond S."/>
            <person name="Andeer P.F."/>
            <person name="Li Z."/>
            <person name="Crits-Christoph A."/>
            <person name="Burstein D."/>
            <person name="Anantharaman K."/>
            <person name="Lane K.R."/>
            <person name="Thomas B.C."/>
            <person name="Pan C."/>
            <person name="Northen T.R."/>
            <person name="Banfield J.F."/>
        </authorList>
    </citation>
    <scope>NUCLEOTIDE SEQUENCE [LARGE SCALE GENOMIC DNA]</scope>
    <source>
        <strain evidence="6">NP_8</strain>
    </source>
</reference>
<name>A0A537IV75_9BACT</name>
<evidence type="ECO:0000256" key="3">
    <source>
        <dbReference type="ARBA" id="ARBA00022801"/>
    </source>
</evidence>
<sequence>MSRLNRLRTLLAEHHLDAILIHNGENRTYLTGFTGSAGVALVTVRESLLLVDFRYVEQAAGEAPGWEVVKVPRQATEIVTEIVRGRELQRVGFESDGLTYKQYDELGTALRPAELVPVTGVDRLRWVKDADELARIRKAVAIADAGFAHVQGYLRPGIREREVALELEFYMRRHGADKEAFDTIVASGVRSSLPHGRATEKVLASGEFVTLDFGAVVRGYHSDCTRTVVLGDASPRHREIYDLVLAAQRAALGGIRPGVAARDADALARRVITEAGHGEHFGHGLGHGVGLAIHEGPTLSPREDATLEAGMVVTVEPGVYVPGWGGVRIEDLVVITPDGCEDLTTAPKHLIVL</sequence>
<dbReference type="Pfam" id="PF00557">
    <property type="entry name" value="Peptidase_M24"/>
    <property type="match status" value="1"/>
</dbReference>
<evidence type="ECO:0000259" key="5">
    <source>
        <dbReference type="Pfam" id="PF01321"/>
    </source>
</evidence>
<dbReference type="PANTHER" id="PTHR46112:SF3">
    <property type="entry name" value="AMINOPEPTIDASE YPDF"/>
    <property type="match status" value="1"/>
</dbReference>
<dbReference type="AlphaFoldDB" id="A0A537IV75"/>
<proteinExistence type="inferred from homology"/>
<evidence type="ECO:0000256" key="1">
    <source>
        <dbReference type="ARBA" id="ARBA00008766"/>
    </source>
</evidence>
<dbReference type="SUPFAM" id="SSF53092">
    <property type="entry name" value="Creatinase/prolidase N-terminal domain"/>
    <property type="match status" value="1"/>
</dbReference>
<dbReference type="InterPro" id="IPR001714">
    <property type="entry name" value="Pept_M24_MAP"/>
</dbReference>
<dbReference type="PANTHER" id="PTHR46112">
    <property type="entry name" value="AMINOPEPTIDASE"/>
    <property type="match status" value="1"/>
</dbReference>
<protein>
    <submittedName>
        <fullName evidence="6">Aminopeptidase P family protein</fullName>
    </submittedName>
</protein>
<dbReference type="GO" id="GO:0004177">
    <property type="term" value="F:aminopeptidase activity"/>
    <property type="evidence" value="ECO:0007669"/>
    <property type="project" value="UniProtKB-KW"/>
</dbReference>
<keyword evidence="3" id="KW-0378">Hydrolase</keyword>
<dbReference type="Gene3D" id="3.40.350.10">
    <property type="entry name" value="Creatinase/prolidase N-terminal domain"/>
    <property type="match status" value="1"/>
</dbReference>